<reference evidence="3 4" key="1">
    <citation type="submission" date="2021-03" db="EMBL/GenBank/DDBJ databases">
        <authorList>
            <person name="Kim M.K."/>
        </authorList>
    </citation>
    <scope>NUCLEOTIDE SEQUENCE [LARGE SCALE GENOMIC DNA]</scope>
    <source>
        <strain evidence="3 4">BT507</strain>
    </source>
</reference>
<dbReference type="EMBL" id="JAGETX010000001">
    <property type="protein sequence ID" value="MBO3269275.1"/>
    <property type="molecule type" value="Genomic_DNA"/>
</dbReference>
<evidence type="ECO:0000259" key="2">
    <source>
        <dbReference type="Pfam" id="PF01636"/>
    </source>
</evidence>
<dbReference type="InterPro" id="IPR050249">
    <property type="entry name" value="Pseudomonas-type_ThrB"/>
</dbReference>
<evidence type="ECO:0000313" key="3">
    <source>
        <dbReference type="EMBL" id="MBO3269275.1"/>
    </source>
</evidence>
<protein>
    <submittedName>
        <fullName evidence="3">Phosphotransferase</fullName>
    </submittedName>
</protein>
<dbReference type="Pfam" id="PF01636">
    <property type="entry name" value="APH"/>
    <property type="match status" value="1"/>
</dbReference>
<name>A0ABS3T6J6_9BACT</name>
<dbReference type="InterPro" id="IPR002575">
    <property type="entry name" value="Aminoglycoside_PTrfase"/>
</dbReference>
<evidence type="ECO:0000256" key="1">
    <source>
        <dbReference type="ARBA" id="ARBA00038240"/>
    </source>
</evidence>
<dbReference type="PANTHER" id="PTHR21064">
    <property type="entry name" value="AMINOGLYCOSIDE PHOSPHOTRANSFERASE DOMAIN-CONTAINING PROTEIN-RELATED"/>
    <property type="match status" value="1"/>
</dbReference>
<organism evidence="3 4">
    <name type="scientific">Hymenobacter defluvii</name>
    <dbReference type="NCBI Taxonomy" id="2054411"/>
    <lineage>
        <taxon>Bacteria</taxon>
        <taxon>Pseudomonadati</taxon>
        <taxon>Bacteroidota</taxon>
        <taxon>Cytophagia</taxon>
        <taxon>Cytophagales</taxon>
        <taxon>Hymenobacteraceae</taxon>
        <taxon>Hymenobacter</taxon>
    </lineage>
</organism>
<dbReference type="Gene3D" id="3.30.200.20">
    <property type="entry name" value="Phosphorylase Kinase, domain 1"/>
    <property type="match status" value="1"/>
</dbReference>
<comment type="similarity">
    <text evidence="1">Belongs to the pseudomonas-type ThrB family.</text>
</comment>
<dbReference type="SUPFAM" id="SSF56112">
    <property type="entry name" value="Protein kinase-like (PK-like)"/>
    <property type="match status" value="1"/>
</dbReference>
<accession>A0ABS3T6J6</accession>
<sequence>MSLFPTQYSTLSAAALRPYIEQAYGFTGLTCRYLLRGVSDTYVLEGSAAKYILKIYREAHRSLDEIRGEVALLTLLRDNGARVAAPLADAAGEYVQHFAAAEGSRHGVLFTYAEGSSVYTLSDAQLRTVGREMARVHNCTAGLQLPYPRPIYNVATTLTGPLQVLEPSFQAYPEGLTYLRELAAAVERKLAEFDLGAFGYGYCQYDFLPKNFHFDAQDALTFFDFDFAGQGYLVNDVMSFFVHFFLDRYYKGVPPAEAERAFAVLLAGYREVRPLSEAELAAIPYLGVMFWIFYLGFAAENFDDWSNFFFTPRYIQERVALIKQWVEWYGVA</sequence>
<dbReference type="RefSeq" id="WP_208306040.1">
    <property type="nucleotide sequence ID" value="NZ_JAGETX010000001.1"/>
</dbReference>
<dbReference type="PANTHER" id="PTHR21064:SF6">
    <property type="entry name" value="AMINOGLYCOSIDE PHOSPHOTRANSFERASE DOMAIN-CONTAINING PROTEIN"/>
    <property type="match status" value="1"/>
</dbReference>
<keyword evidence="4" id="KW-1185">Reference proteome</keyword>
<feature type="domain" description="Aminoglycoside phosphotransferase" evidence="2">
    <location>
        <begin position="34"/>
        <end position="275"/>
    </location>
</feature>
<dbReference type="InterPro" id="IPR011009">
    <property type="entry name" value="Kinase-like_dom_sf"/>
</dbReference>
<dbReference type="Proteomes" id="UP000670527">
    <property type="component" value="Unassembled WGS sequence"/>
</dbReference>
<evidence type="ECO:0000313" key="4">
    <source>
        <dbReference type="Proteomes" id="UP000670527"/>
    </source>
</evidence>
<gene>
    <name evidence="3" type="ORF">J4D97_01330</name>
</gene>
<comment type="caution">
    <text evidence="3">The sequence shown here is derived from an EMBL/GenBank/DDBJ whole genome shotgun (WGS) entry which is preliminary data.</text>
</comment>
<dbReference type="Gene3D" id="3.90.1200.10">
    <property type="match status" value="1"/>
</dbReference>
<proteinExistence type="inferred from homology"/>